<feature type="chain" id="PRO_5028950326" description="glucan endo-1,3-beta-D-glucosidase" evidence="6">
    <location>
        <begin position="20"/>
        <end position="430"/>
    </location>
</feature>
<dbReference type="InterPro" id="IPR050732">
    <property type="entry name" value="Beta-glucan_modifiers"/>
</dbReference>
<dbReference type="GO" id="GO:0042973">
    <property type="term" value="F:glucan endo-1,3-beta-D-glucosidase activity"/>
    <property type="evidence" value="ECO:0007669"/>
    <property type="project" value="UniProtKB-EC"/>
</dbReference>
<reference evidence="7 8" key="1">
    <citation type="submission" date="2020-01" db="EMBL/GenBank/DDBJ databases">
        <authorList>
            <consortium name="DOE Joint Genome Institute"/>
            <person name="Haridas S."/>
            <person name="Albert R."/>
            <person name="Binder M."/>
            <person name="Bloem J."/>
            <person name="Labutti K."/>
            <person name="Salamov A."/>
            <person name="Andreopoulos B."/>
            <person name="Baker S.E."/>
            <person name="Barry K."/>
            <person name="Bills G."/>
            <person name="Bluhm B.H."/>
            <person name="Cannon C."/>
            <person name="Castanera R."/>
            <person name="Culley D.E."/>
            <person name="Daum C."/>
            <person name="Ezra D."/>
            <person name="Gonzalez J.B."/>
            <person name="Henrissat B."/>
            <person name="Kuo A."/>
            <person name="Liang C."/>
            <person name="Lipzen A."/>
            <person name="Lutzoni F."/>
            <person name="Magnuson J."/>
            <person name="Mondo S."/>
            <person name="Nolan M."/>
            <person name="Ohm R."/>
            <person name="Pangilinan J."/>
            <person name="Park H.-J.H."/>
            <person name="Ramirez L."/>
            <person name="Alfaro M."/>
            <person name="Sun H."/>
            <person name="Tritt A."/>
            <person name="Yoshinaga Y."/>
            <person name="Zwiers L.-H.L."/>
            <person name="Turgeon B.G."/>
            <person name="Goodwin S.B."/>
            <person name="Spatafora J.W."/>
            <person name="Crous P.W."/>
            <person name="Grigoriev I.V."/>
        </authorList>
    </citation>
    <scope>NUCLEOTIDE SEQUENCE [LARGE SCALE GENOMIC DNA]</scope>
    <source>
        <strain evidence="7 8">CBS 611.86</strain>
    </source>
</reference>
<dbReference type="EMBL" id="JAADJZ010000001">
    <property type="protein sequence ID" value="KAF2878330.1"/>
    <property type="molecule type" value="Genomic_DNA"/>
</dbReference>
<sequence>MRFTSSLLAVAATLSTAQAAHKGMNYGAFFLNQEPKHRADFEYEFAAAKQLPNTSGQINSARLYTMIQWRTTNTIIEAIQAAINTKTTLLLGVWASAGQATMDNEIKALKAAIQQYGKAFTDLVVGISVGSEDLYRISPTGIENKSGVGANPNELVKYIGQVRQAIKGTGLAGKPIGHVDTWTAYVNASNNAVIDALDFIGVDAYPYFQTTMANSIGNANKTFYAAFDATVAVAKGKPVWVTETGWPVSGPQQNQAVASSQNARIYWQDVSCSLMRRNVHLYYYTLQDAQYGNPSPSFGIKGPGDLMQVKPLFDLSCPGGINPVSLLYSFFLTCLLSPYFFSLLYNASLVSSSLSLVSSFLSSLVPTRTLCPICTCIPSPGPAAHLSIWAGRPLDWYARANRYVKYDMASSSGITETATSTGLLSESNEI</sequence>
<evidence type="ECO:0000256" key="2">
    <source>
        <dbReference type="ARBA" id="ARBA00004196"/>
    </source>
</evidence>
<dbReference type="GO" id="GO:0005576">
    <property type="term" value="C:extracellular region"/>
    <property type="evidence" value="ECO:0007669"/>
    <property type="project" value="TreeGrafter"/>
</dbReference>
<dbReference type="InterPro" id="IPR017853">
    <property type="entry name" value="GH"/>
</dbReference>
<comment type="subcellular location">
    <subcellularLocation>
        <location evidence="2">Cell envelope</location>
    </subcellularLocation>
</comment>
<feature type="signal peptide" evidence="6">
    <location>
        <begin position="1"/>
        <end position="19"/>
    </location>
</feature>
<accession>A0A7C8IN90</accession>
<evidence type="ECO:0000256" key="3">
    <source>
        <dbReference type="ARBA" id="ARBA00008773"/>
    </source>
</evidence>
<evidence type="ECO:0000256" key="6">
    <source>
        <dbReference type="SAM" id="SignalP"/>
    </source>
</evidence>
<evidence type="ECO:0000256" key="1">
    <source>
        <dbReference type="ARBA" id="ARBA00000382"/>
    </source>
</evidence>
<keyword evidence="6" id="KW-0732">Signal</keyword>
<evidence type="ECO:0000256" key="5">
    <source>
        <dbReference type="ARBA" id="ARBA00022801"/>
    </source>
</evidence>
<evidence type="ECO:0000256" key="4">
    <source>
        <dbReference type="ARBA" id="ARBA00012780"/>
    </source>
</evidence>
<comment type="catalytic activity">
    <reaction evidence="1">
        <text>Hydrolysis of (1-&gt;3)-beta-D-glucosidic linkages in (1-&gt;3)-beta-D-glucans.</text>
        <dbReference type="EC" id="3.2.1.39"/>
    </reaction>
</comment>
<evidence type="ECO:0000313" key="8">
    <source>
        <dbReference type="Proteomes" id="UP000481861"/>
    </source>
</evidence>
<dbReference type="PANTHER" id="PTHR16631:SF13">
    <property type="entry name" value="GLUCAN ENDO-1,3-BETA-GLUCOSIDASE EGLC-RELATED"/>
    <property type="match status" value="1"/>
</dbReference>
<dbReference type="EC" id="3.2.1.39" evidence="4"/>
<comment type="similarity">
    <text evidence="3">Belongs to the glycosyl hydrolase 17 family.</text>
</comment>
<dbReference type="AlphaFoldDB" id="A0A7C8IN90"/>
<dbReference type="GO" id="GO:0009986">
    <property type="term" value="C:cell surface"/>
    <property type="evidence" value="ECO:0007669"/>
    <property type="project" value="TreeGrafter"/>
</dbReference>
<name>A0A7C8IN90_9PLEO</name>
<evidence type="ECO:0000313" key="7">
    <source>
        <dbReference type="EMBL" id="KAF2878330.1"/>
    </source>
</evidence>
<organism evidence="7 8">
    <name type="scientific">Massariosphaeria phaeospora</name>
    <dbReference type="NCBI Taxonomy" id="100035"/>
    <lineage>
        <taxon>Eukaryota</taxon>
        <taxon>Fungi</taxon>
        <taxon>Dikarya</taxon>
        <taxon>Ascomycota</taxon>
        <taxon>Pezizomycotina</taxon>
        <taxon>Dothideomycetes</taxon>
        <taxon>Pleosporomycetidae</taxon>
        <taxon>Pleosporales</taxon>
        <taxon>Pleosporales incertae sedis</taxon>
        <taxon>Massariosphaeria</taxon>
    </lineage>
</organism>
<dbReference type="GO" id="GO:0009277">
    <property type="term" value="C:fungal-type cell wall"/>
    <property type="evidence" value="ECO:0007669"/>
    <property type="project" value="TreeGrafter"/>
</dbReference>
<dbReference type="GO" id="GO:0071555">
    <property type="term" value="P:cell wall organization"/>
    <property type="evidence" value="ECO:0007669"/>
    <property type="project" value="TreeGrafter"/>
</dbReference>
<comment type="caution">
    <text evidence="7">The sequence shown here is derived from an EMBL/GenBank/DDBJ whole genome shotgun (WGS) entry which is preliminary data.</text>
</comment>
<keyword evidence="8" id="KW-1185">Reference proteome</keyword>
<proteinExistence type="inferred from homology"/>
<dbReference type="Proteomes" id="UP000481861">
    <property type="component" value="Unassembled WGS sequence"/>
</dbReference>
<dbReference type="Gene3D" id="3.20.20.80">
    <property type="entry name" value="Glycosidases"/>
    <property type="match status" value="1"/>
</dbReference>
<protein>
    <recommendedName>
        <fullName evidence="4">glucan endo-1,3-beta-D-glucosidase</fullName>
        <ecNumber evidence="4">3.2.1.39</ecNumber>
    </recommendedName>
</protein>
<dbReference type="SUPFAM" id="SSF51445">
    <property type="entry name" value="(Trans)glycosidases"/>
    <property type="match status" value="1"/>
</dbReference>
<dbReference type="PANTHER" id="PTHR16631">
    <property type="entry name" value="GLUCAN 1,3-BETA-GLUCOSIDASE"/>
    <property type="match status" value="1"/>
</dbReference>
<gene>
    <name evidence="7" type="ORF">BDV95DRAFT_478908</name>
</gene>
<dbReference type="OrthoDB" id="77201at2759"/>
<keyword evidence="5 7" id="KW-0378">Hydrolase</keyword>